<proteinExistence type="predicted"/>
<organism evidence="2 3">
    <name type="scientific">Chara braunii</name>
    <name type="common">Braun's stonewort</name>
    <dbReference type="NCBI Taxonomy" id="69332"/>
    <lineage>
        <taxon>Eukaryota</taxon>
        <taxon>Viridiplantae</taxon>
        <taxon>Streptophyta</taxon>
        <taxon>Charophyceae</taxon>
        <taxon>Charales</taxon>
        <taxon>Characeae</taxon>
        <taxon>Chara</taxon>
    </lineage>
</organism>
<dbReference type="Gramene" id="GBG66996">
    <property type="protein sequence ID" value="GBG66996"/>
    <property type="gene ID" value="CBR_g74682"/>
</dbReference>
<evidence type="ECO:0000313" key="2">
    <source>
        <dbReference type="EMBL" id="GBG66996.1"/>
    </source>
</evidence>
<feature type="compositionally biased region" description="Low complexity" evidence="1">
    <location>
        <begin position="82"/>
        <end position="91"/>
    </location>
</feature>
<feature type="region of interest" description="Disordered" evidence="1">
    <location>
        <begin position="148"/>
        <end position="189"/>
    </location>
</feature>
<accession>A0A388KAF4</accession>
<dbReference type="EMBL" id="BFEA01000081">
    <property type="protein sequence ID" value="GBG66996.1"/>
    <property type="molecule type" value="Genomic_DNA"/>
</dbReference>
<keyword evidence="3" id="KW-1185">Reference proteome</keyword>
<dbReference type="Proteomes" id="UP000265515">
    <property type="component" value="Unassembled WGS sequence"/>
</dbReference>
<evidence type="ECO:0000313" key="3">
    <source>
        <dbReference type="Proteomes" id="UP000265515"/>
    </source>
</evidence>
<evidence type="ECO:0000256" key="1">
    <source>
        <dbReference type="SAM" id="MobiDB-lite"/>
    </source>
</evidence>
<gene>
    <name evidence="2" type="ORF">CBR_g74682</name>
</gene>
<name>A0A388KAF4_CHABU</name>
<reference evidence="2 3" key="1">
    <citation type="journal article" date="2018" name="Cell">
        <title>The Chara Genome: Secondary Complexity and Implications for Plant Terrestrialization.</title>
        <authorList>
            <person name="Nishiyama T."/>
            <person name="Sakayama H."/>
            <person name="Vries J.D."/>
            <person name="Buschmann H."/>
            <person name="Saint-Marcoux D."/>
            <person name="Ullrich K.K."/>
            <person name="Haas F.B."/>
            <person name="Vanderstraeten L."/>
            <person name="Becker D."/>
            <person name="Lang D."/>
            <person name="Vosolsobe S."/>
            <person name="Rombauts S."/>
            <person name="Wilhelmsson P.K.I."/>
            <person name="Janitza P."/>
            <person name="Kern R."/>
            <person name="Heyl A."/>
            <person name="Rumpler F."/>
            <person name="Villalobos L.I.A.C."/>
            <person name="Clay J.M."/>
            <person name="Skokan R."/>
            <person name="Toyoda A."/>
            <person name="Suzuki Y."/>
            <person name="Kagoshima H."/>
            <person name="Schijlen E."/>
            <person name="Tajeshwar N."/>
            <person name="Catarino B."/>
            <person name="Hetherington A.J."/>
            <person name="Saltykova A."/>
            <person name="Bonnot C."/>
            <person name="Breuninger H."/>
            <person name="Symeonidi A."/>
            <person name="Radhakrishnan G.V."/>
            <person name="Van Nieuwerburgh F."/>
            <person name="Deforce D."/>
            <person name="Chang C."/>
            <person name="Karol K.G."/>
            <person name="Hedrich R."/>
            <person name="Ulvskov P."/>
            <person name="Glockner G."/>
            <person name="Delwiche C.F."/>
            <person name="Petrasek J."/>
            <person name="Van de Peer Y."/>
            <person name="Friml J."/>
            <person name="Beilby M."/>
            <person name="Dolan L."/>
            <person name="Kohara Y."/>
            <person name="Sugano S."/>
            <person name="Fujiyama A."/>
            <person name="Delaux P.-M."/>
            <person name="Quint M."/>
            <person name="TheiBen G."/>
            <person name="Hagemann M."/>
            <person name="Harholt J."/>
            <person name="Dunand C."/>
            <person name="Zachgo S."/>
            <person name="Langdale J."/>
            <person name="Maumus F."/>
            <person name="Straeten D.V.D."/>
            <person name="Gould S.B."/>
            <person name="Rensing S.A."/>
        </authorList>
    </citation>
    <scope>NUCLEOTIDE SEQUENCE [LARGE SCALE GENOMIC DNA]</scope>
    <source>
        <strain evidence="2 3">S276</strain>
    </source>
</reference>
<sequence>MMTVPVVAQPAMQMQLPAGFFPSGYGWQPSPPPPNWGYGQRQPSVNSFPGPGQRAWFTKEHLELIEKWKSRDLVEESKKSSYGESSGAGSAKGRGKKGGAKDNNGESEFRIKALIASTFESSLKKIADKLEDVDQKASVVLDVKGKKKIKEEQCDDGGSSEKRKREFGSPLIAKPRSKSRSKSAGRKVKIRPLPINISDDKDTRGNMEEVGNAAEDAKMDEIKDMLQTLMKGIGANSTEKKSNTIEAATVVQNADKVLIDEEDWREKGKETDSQNEVVQYMRCRLDNYMTKNYKEIKALCKSRDVRCARKDKGVWELAKQATDQLTKLVNNSGN</sequence>
<feature type="region of interest" description="Disordered" evidence="1">
    <location>
        <begin position="29"/>
        <end position="52"/>
    </location>
</feature>
<comment type="caution">
    <text evidence="2">The sequence shown here is derived from an EMBL/GenBank/DDBJ whole genome shotgun (WGS) entry which is preliminary data.</text>
</comment>
<dbReference type="AlphaFoldDB" id="A0A388KAF4"/>
<feature type="region of interest" description="Disordered" evidence="1">
    <location>
        <begin position="73"/>
        <end position="107"/>
    </location>
</feature>
<protein>
    <submittedName>
        <fullName evidence="2">Uncharacterized protein</fullName>
    </submittedName>
</protein>
<feature type="compositionally biased region" description="Basic residues" evidence="1">
    <location>
        <begin position="175"/>
        <end position="189"/>
    </location>
</feature>